<protein>
    <submittedName>
        <fullName evidence="2">Snoal-like domain-containing protein</fullName>
    </submittedName>
</protein>
<keyword evidence="3" id="KW-1185">Reference proteome</keyword>
<organism evidence="2 3">
    <name type="scientific">Stemphylium lycopersici</name>
    <name type="common">Tomato gray leaf spot disease fungus</name>
    <name type="synonym">Thyrospora lycopersici</name>
    <dbReference type="NCBI Taxonomy" id="183478"/>
    <lineage>
        <taxon>Eukaryota</taxon>
        <taxon>Fungi</taxon>
        <taxon>Dikarya</taxon>
        <taxon>Ascomycota</taxon>
        <taxon>Pezizomycotina</taxon>
        <taxon>Dothideomycetes</taxon>
        <taxon>Pleosporomycetidae</taxon>
        <taxon>Pleosporales</taxon>
        <taxon>Pleosporineae</taxon>
        <taxon>Pleosporaceae</taxon>
        <taxon>Stemphylium</taxon>
    </lineage>
</organism>
<feature type="domain" description="SnoaL-like" evidence="1">
    <location>
        <begin position="25"/>
        <end position="159"/>
    </location>
</feature>
<evidence type="ECO:0000313" key="2">
    <source>
        <dbReference type="EMBL" id="RAR04151.1"/>
    </source>
</evidence>
<dbReference type="InterPro" id="IPR037401">
    <property type="entry name" value="SnoaL-like"/>
</dbReference>
<dbReference type="OrthoDB" id="3658381at2759"/>
<evidence type="ECO:0000313" key="3">
    <source>
        <dbReference type="Proteomes" id="UP000249619"/>
    </source>
</evidence>
<gene>
    <name evidence="2" type="ORF">DDE83_007933</name>
</gene>
<dbReference type="SUPFAM" id="SSF54427">
    <property type="entry name" value="NTF2-like"/>
    <property type="match status" value="1"/>
</dbReference>
<dbReference type="EMBL" id="QGDH01000161">
    <property type="protein sequence ID" value="RAR04151.1"/>
    <property type="molecule type" value="Genomic_DNA"/>
</dbReference>
<accession>A0A364MUK8</accession>
<evidence type="ECO:0000259" key="1">
    <source>
        <dbReference type="Pfam" id="PF13577"/>
    </source>
</evidence>
<dbReference type="AlphaFoldDB" id="A0A364MUK8"/>
<proteinExistence type="predicted"/>
<name>A0A364MUK8_STELY</name>
<reference evidence="3" key="1">
    <citation type="submission" date="2018-05" db="EMBL/GenBank/DDBJ databases">
        <title>Draft genome sequence of Stemphylium lycopersici strain CIDEFI 213.</title>
        <authorList>
            <person name="Medina R."/>
            <person name="Franco M.E.E."/>
            <person name="Lucentini C.G."/>
            <person name="Saparrat M.C.N."/>
            <person name="Balatti P.A."/>
        </authorList>
    </citation>
    <scope>NUCLEOTIDE SEQUENCE [LARGE SCALE GENOMIC DNA]</scope>
    <source>
        <strain evidence="3">CIDEFI 213</strain>
    </source>
</reference>
<dbReference type="Proteomes" id="UP000249619">
    <property type="component" value="Unassembled WGS sequence"/>
</dbReference>
<dbReference type="Gene3D" id="3.10.450.50">
    <property type="match status" value="1"/>
</dbReference>
<dbReference type="Pfam" id="PF13577">
    <property type="entry name" value="SnoaL_4"/>
    <property type="match status" value="1"/>
</dbReference>
<dbReference type="InterPro" id="IPR032710">
    <property type="entry name" value="NTF2-like_dom_sf"/>
</dbReference>
<sequence>MSNKTLPPIIPYTSMGVSGDERSSAIDFVNRINFLFEEWDVPKLLSAFLPDVKLWHAEGVFDGQAELIKFFQDTYPPFIPGVHRQASNHIVDRDDETGGVLVRYHDYLYRYAWPDDAERNKGTVLQLKIDTEGLPALWNGVTMIDRLVMTDNGWKLKERQLGRLVVNKNLMPNAKSDK</sequence>
<comment type="caution">
    <text evidence="2">The sequence shown here is derived from an EMBL/GenBank/DDBJ whole genome shotgun (WGS) entry which is preliminary data.</text>
</comment>